<comment type="catalytic activity">
    <reaction evidence="1">
        <text>ATP + protein L-histidine = ADP + protein N-phospho-L-histidine.</text>
        <dbReference type="EC" id="2.7.13.3"/>
    </reaction>
</comment>
<dbReference type="PROSITE" id="PS50046">
    <property type="entry name" value="PHYTOCHROME_2"/>
    <property type="match status" value="1"/>
</dbReference>
<dbReference type="PRINTS" id="PR01033">
    <property type="entry name" value="PHYTOCHROME"/>
</dbReference>
<dbReference type="Pfam" id="PF08446">
    <property type="entry name" value="PAS_2"/>
    <property type="match status" value="1"/>
</dbReference>
<name>A0A370FP70_9BURK</name>
<evidence type="ECO:0000259" key="13">
    <source>
        <dbReference type="PROSITE" id="PS50046"/>
    </source>
</evidence>
<comment type="subcellular location">
    <subcellularLocation>
        <location evidence="2">Cell inner membrane</location>
        <topology evidence="2">Multi-pass membrane protein</topology>
    </subcellularLocation>
</comment>
<proteinExistence type="inferred from homology"/>
<comment type="similarity">
    <text evidence="3">In the N-terminal section; belongs to the phytochrome family.</text>
</comment>
<evidence type="ECO:0000256" key="2">
    <source>
        <dbReference type="ARBA" id="ARBA00004429"/>
    </source>
</evidence>
<dbReference type="InterPro" id="IPR013654">
    <property type="entry name" value="PAS_2"/>
</dbReference>
<dbReference type="GO" id="GO:0000156">
    <property type="term" value="F:phosphorelay response regulator activity"/>
    <property type="evidence" value="ECO:0007669"/>
    <property type="project" value="TreeGrafter"/>
</dbReference>
<dbReference type="InterPro" id="IPR029016">
    <property type="entry name" value="GAF-like_dom_sf"/>
</dbReference>
<feature type="region of interest" description="Disordered" evidence="12">
    <location>
        <begin position="1"/>
        <end position="21"/>
    </location>
</feature>
<dbReference type="InterPro" id="IPR050351">
    <property type="entry name" value="BphY/WalK/GraS-like"/>
</dbReference>
<dbReference type="PANTHER" id="PTHR42878">
    <property type="entry name" value="TWO-COMPONENT HISTIDINE KINASE"/>
    <property type="match status" value="1"/>
</dbReference>
<keyword evidence="6" id="KW-0597">Phosphoprotein</keyword>
<dbReference type="Pfam" id="PF01590">
    <property type="entry name" value="GAF"/>
    <property type="match status" value="1"/>
</dbReference>
<dbReference type="GO" id="GO:0000155">
    <property type="term" value="F:phosphorelay sensor kinase activity"/>
    <property type="evidence" value="ECO:0007669"/>
    <property type="project" value="InterPro"/>
</dbReference>
<dbReference type="Pfam" id="PF00512">
    <property type="entry name" value="HisKA"/>
    <property type="match status" value="1"/>
</dbReference>
<dbReference type="InterPro" id="IPR013515">
    <property type="entry name" value="Phytochrome_cen-reg"/>
</dbReference>
<dbReference type="SMART" id="SM00387">
    <property type="entry name" value="HATPase_c"/>
    <property type="match status" value="1"/>
</dbReference>
<dbReference type="OrthoDB" id="9808408at2"/>
<evidence type="ECO:0000256" key="3">
    <source>
        <dbReference type="ARBA" id="ARBA00006402"/>
    </source>
</evidence>
<dbReference type="GO" id="GO:0009584">
    <property type="term" value="P:detection of visible light"/>
    <property type="evidence" value="ECO:0007669"/>
    <property type="project" value="InterPro"/>
</dbReference>
<keyword evidence="5" id="KW-0600">Photoreceptor protein</keyword>
<feature type="domain" description="Histidine kinase" evidence="14">
    <location>
        <begin position="520"/>
        <end position="735"/>
    </location>
</feature>
<dbReference type="InterPro" id="IPR016132">
    <property type="entry name" value="Phyto_chromo_attachment"/>
</dbReference>
<dbReference type="GO" id="GO:0030295">
    <property type="term" value="F:protein kinase activator activity"/>
    <property type="evidence" value="ECO:0007669"/>
    <property type="project" value="TreeGrafter"/>
</dbReference>
<dbReference type="GO" id="GO:0005886">
    <property type="term" value="C:plasma membrane"/>
    <property type="evidence" value="ECO:0007669"/>
    <property type="project" value="UniProtKB-SubCell"/>
</dbReference>
<keyword evidence="8" id="KW-0808">Transferase</keyword>
<dbReference type="InterPro" id="IPR043150">
    <property type="entry name" value="Phytochrome_PHY_sf"/>
</dbReference>
<keyword evidence="9 15" id="KW-0418">Kinase</keyword>
<dbReference type="SMART" id="SM00065">
    <property type="entry name" value="GAF"/>
    <property type="match status" value="1"/>
</dbReference>
<dbReference type="SUPFAM" id="SSF47384">
    <property type="entry name" value="Homodimeric domain of signal transducing histidine kinase"/>
    <property type="match status" value="1"/>
</dbReference>
<dbReference type="Gene3D" id="3.30.565.10">
    <property type="entry name" value="Histidine kinase-like ATPase, C-terminal domain"/>
    <property type="match status" value="1"/>
</dbReference>
<keyword evidence="7" id="KW-0716">Sensory transduction</keyword>
<dbReference type="SUPFAM" id="SSF55781">
    <property type="entry name" value="GAF domain-like"/>
    <property type="match status" value="2"/>
</dbReference>
<feature type="compositionally biased region" description="Pro residues" evidence="12">
    <location>
        <begin position="1"/>
        <end position="15"/>
    </location>
</feature>
<dbReference type="EMBL" id="QQAV01000001">
    <property type="protein sequence ID" value="RDI29537.1"/>
    <property type="molecule type" value="Genomic_DNA"/>
</dbReference>
<protein>
    <recommendedName>
        <fullName evidence="4">histidine kinase</fullName>
        <ecNumber evidence="4">2.7.13.3</ecNumber>
    </recommendedName>
</protein>
<evidence type="ECO:0000256" key="10">
    <source>
        <dbReference type="ARBA" id="ARBA00022991"/>
    </source>
</evidence>
<evidence type="ECO:0000256" key="1">
    <source>
        <dbReference type="ARBA" id="ARBA00000085"/>
    </source>
</evidence>
<organism evidence="15 16">
    <name type="scientific">Pseudacidovorax intermedius</name>
    <dbReference type="NCBI Taxonomy" id="433924"/>
    <lineage>
        <taxon>Bacteria</taxon>
        <taxon>Pseudomonadati</taxon>
        <taxon>Pseudomonadota</taxon>
        <taxon>Betaproteobacteria</taxon>
        <taxon>Burkholderiales</taxon>
        <taxon>Comamonadaceae</taxon>
        <taxon>Pseudacidovorax</taxon>
    </lineage>
</organism>
<evidence type="ECO:0000256" key="12">
    <source>
        <dbReference type="SAM" id="MobiDB-lite"/>
    </source>
</evidence>
<evidence type="ECO:0000256" key="11">
    <source>
        <dbReference type="ARBA" id="ARBA00023170"/>
    </source>
</evidence>
<dbReference type="Gene3D" id="3.30.450.270">
    <property type="match status" value="1"/>
</dbReference>
<dbReference type="InterPro" id="IPR036890">
    <property type="entry name" value="HATPase_C_sf"/>
</dbReference>
<dbReference type="Gene3D" id="3.30.450.40">
    <property type="match status" value="1"/>
</dbReference>
<dbReference type="Proteomes" id="UP000255265">
    <property type="component" value="Unassembled WGS sequence"/>
</dbReference>
<dbReference type="InterPro" id="IPR003661">
    <property type="entry name" value="HisK_dim/P_dom"/>
</dbReference>
<dbReference type="AlphaFoldDB" id="A0A370FP70"/>
<dbReference type="SUPFAM" id="SSF55785">
    <property type="entry name" value="PYP-like sensor domain (PAS domain)"/>
    <property type="match status" value="1"/>
</dbReference>
<dbReference type="Pfam" id="PF00360">
    <property type="entry name" value="PHY"/>
    <property type="match status" value="1"/>
</dbReference>
<gene>
    <name evidence="15" type="ORF">DFR41_1011298</name>
</gene>
<dbReference type="InterPro" id="IPR001294">
    <property type="entry name" value="Phytochrome"/>
</dbReference>
<evidence type="ECO:0000256" key="9">
    <source>
        <dbReference type="ARBA" id="ARBA00022777"/>
    </source>
</evidence>
<evidence type="ECO:0000256" key="8">
    <source>
        <dbReference type="ARBA" id="ARBA00022679"/>
    </source>
</evidence>
<evidence type="ECO:0000256" key="6">
    <source>
        <dbReference type="ARBA" id="ARBA00022553"/>
    </source>
</evidence>
<keyword evidence="16" id="KW-1185">Reference proteome</keyword>
<dbReference type="GO" id="GO:0009881">
    <property type="term" value="F:photoreceptor activity"/>
    <property type="evidence" value="ECO:0007669"/>
    <property type="project" value="UniProtKB-KW"/>
</dbReference>
<evidence type="ECO:0000256" key="7">
    <source>
        <dbReference type="ARBA" id="ARBA00022606"/>
    </source>
</evidence>
<evidence type="ECO:0000313" key="15">
    <source>
        <dbReference type="EMBL" id="RDI29537.1"/>
    </source>
</evidence>
<dbReference type="CDD" id="cd00082">
    <property type="entry name" value="HisKA"/>
    <property type="match status" value="1"/>
</dbReference>
<dbReference type="RefSeq" id="WP_114802075.1">
    <property type="nucleotide sequence ID" value="NZ_QQAV01000001.1"/>
</dbReference>
<reference evidence="15 16" key="1">
    <citation type="submission" date="2018-07" db="EMBL/GenBank/DDBJ databases">
        <title>Genomic Encyclopedia of Type Strains, Phase IV (KMG-IV): sequencing the most valuable type-strain genomes for metagenomic binning, comparative biology and taxonomic classification.</title>
        <authorList>
            <person name="Goeker M."/>
        </authorList>
    </citation>
    <scope>NUCLEOTIDE SEQUENCE [LARGE SCALE GENOMIC DNA]</scope>
    <source>
        <strain evidence="15 16">DSM 21352</strain>
    </source>
</reference>
<keyword evidence="11" id="KW-0675">Receptor</keyword>
<comment type="caution">
    <text evidence="15">The sequence shown here is derived from an EMBL/GenBank/DDBJ whole genome shotgun (WGS) entry which is preliminary data.</text>
</comment>
<dbReference type="PANTHER" id="PTHR42878:SF15">
    <property type="entry name" value="BACTERIOPHYTOCHROME"/>
    <property type="match status" value="1"/>
</dbReference>
<dbReference type="SMART" id="SM00388">
    <property type="entry name" value="HisKA"/>
    <property type="match status" value="1"/>
</dbReference>
<evidence type="ECO:0000313" key="16">
    <source>
        <dbReference type="Proteomes" id="UP000255265"/>
    </source>
</evidence>
<evidence type="ECO:0000259" key="14">
    <source>
        <dbReference type="PROSITE" id="PS50109"/>
    </source>
</evidence>
<evidence type="ECO:0000256" key="5">
    <source>
        <dbReference type="ARBA" id="ARBA00022543"/>
    </source>
</evidence>
<dbReference type="PROSITE" id="PS50109">
    <property type="entry name" value="HIS_KIN"/>
    <property type="match status" value="1"/>
</dbReference>
<dbReference type="GO" id="GO:0007234">
    <property type="term" value="P:osmosensory signaling via phosphorelay pathway"/>
    <property type="evidence" value="ECO:0007669"/>
    <property type="project" value="TreeGrafter"/>
</dbReference>
<dbReference type="STRING" id="433924.NS331_18585"/>
<dbReference type="InterPro" id="IPR036097">
    <property type="entry name" value="HisK_dim/P_sf"/>
</dbReference>
<dbReference type="InterPro" id="IPR035965">
    <property type="entry name" value="PAS-like_dom_sf"/>
</dbReference>
<sequence length="748" mass="81730">MTSPPASPALTPTPGPESADLARCEDEPIRIPGAIQPHGRLLVIDIATGRQSAWSANWPEHERHAAVAELLARGLQALPEQAFPVPLGSFAVGEGGHMHASAHARDGRLIVEFEPPQEEPAHGSTSIYTVARAFMPRLQAVDDIEELAVLAVAEMKQLSGFGRCLLYRFDENNDGRVLAEVADDGYERYTGHHFPASDIPAQARDLYTLNHFRIIPDANYTPVPLIGPGDERPVDLSQSGLRSVSPVHLEYMRNMGTLASMSVSLVVQGRLWGLISCHNHQPRHLAPTTRLACEHLGRLVSLQIQAKESNASAAQRLELRKLILEIVSHLSDSDASLQRLLAEPAPLLRLARAAGAAVVLDDEVWTTGETPPKSEVLALASWIAGLEEPVYANDAVSPHTVPAWSAGQEIAGCLAVSISQVHRHLVLWFRPEHVRTITWAGDPRKEVRPEDGRIHPRRSFSSWAQKIRGRSLPWTAEERAAADELRQALIGIVLRRAEEMAAVATELSRVNRELEAFSYTVSHDLRAPMRHIAGFVDLVVDMEGRQLSERALRYLSNVKDAAAFAGELVDALLDFSRMGRTALKLRPVKMADLIEGLIHELSRGDAARGVQWTVDAPLPVLEADPLLLQVATRNLLANALKYTRGASPAVIRVRAIREADGSGIEVEDNGVGFEMKYVGKLFGVFQRLHSAEEFEGTGIGLANVKRIVERHGGRVWAHGEPGRGARFGFVLPPHPPGPAQDAPGELHA</sequence>
<dbReference type="InterPro" id="IPR003018">
    <property type="entry name" value="GAF"/>
</dbReference>
<dbReference type="GO" id="GO:0006355">
    <property type="term" value="P:regulation of DNA-templated transcription"/>
    <property type="evidence" value="ECO:0007669"/>
    <property type="project" value="InterPro"/>
</dbReference>
<dbReference type="Gene3D" id="3.30.450.20">
    <property type="entry name" value="PAS domain"/>
    <property type="match status" value="1"/>
</dbReference>
<feature type="domain" description="Phytochrome chromophore attachment site" evidence="13">
    <location>
        <begin position="143"/>
        <end position="298"/>
    </location>
</feature>
<dbReference type="EC" id="2.7.13.3" evidence="4"/>
<dbReference type="Gene3D" id="1.10.287.130">
    <property type="match status" value="1"/>
</dbReference>
<keyword evidence="10" id="KW-0157">Chromophore</keyword>
<accession>A0A370FP70</accession>
<dbReference type="InterPro" id="IPR003594">
    <property type="entry name" value="HATPase_dom"/>
</dbReference>
<dbReference type="FunFam" id="3.30.565.10:FF:000006">
    <property type="entry name" value="Sensor histidine kinase WalK"/>
    <property type="match status" value="1"/>
</dbReference>
<dbReference type="InterPro" id="IPR005467">
    <property type="entry name" value="His_kinase_dom"/>
</dbReference>
<dbReference type="Pfam" id="PF02518">
    <property type="entry name" value="HATPase_c"/>
    <property type="match status" value="1"/>
</dbReference>
<evidence type="ECO:0000256" key="4">
    <source>
        <dbReference type="ARBA" id="ARBA00012438"/>
    </source>
</evidence>
<dbReference type="SUPFAM" id="SSF55874">
    <property type="entry name" value="ATPase domain of HSP90 chaperone/DNA topoisomerase II/histidine kinase"/>
    <property type="match status" value="1"/>
</dbReference>